<dbReference type="GO" id="GO:0016973">
    <property type="term" value="P:poly(A)+ mRNA export from nucleus"/>
    <property type="evidence" value="ECO:0007669"/>
    <property type="project" value="InterPro"/>
</dbReference>
<reference evidence="19" key="1">
    <citation type="submission" date="2011-10" db="EMBL/GenBank/DDBJ databases">
        <authorList>
            <person name="Genoscope - CEA"/>
        </authorList>
    </citation>
    <scope>NUCLEOTIDE SEQUENCE</scope>
</reference>
<evidence type="ECO:0000256" key="17">
    <source>
        <dbReference type="SAM" id="MobiDB-lite"/>
    </source>
</evidence>
<dbReference type="GO" id="GO:0005737">
    <property type="term" value="C:cytoplasm"/>
    <property type="evidence" value="ECO:0007669"/>
    <property type="project" value="UniProtKB-ARBA"/>
</dbReference>
<evidence type="ECO:0000256" key="6">
    <source>
        <dbReference type="ARBA" id="ARBA00022816"/>
    </source>
</evidence>
<dbReference type="InterPro" id="IPR038506">
    <property type="entry name" value="GLE1-like_sf"/>
</dbReference>
<organism evidence="19 20">
    <name type="scientific">Pichia sorbitophila (strain ATCC MYA-4447 / BCRC 22081 / CBS 7064 / NBRC 10061 / NRRL Y-12695)</name>
    <name type="common">Hybrid yeast</name>
    <dbReference type="NCBI Taxonomy" id="559304"/>
    <lineage>
        <taxon>Eukaryota</taxon>
        <taxon>Fungi</taxon>
        <taxon>Dikarya</taxon>
        <taxon>Ascomycota</taxon>
        <taxon>Saccharomycotina</taxon>
        <taxon>Pichiomycetes</taxon>
        <taxon>Debaryomycetaceae</taxon>
        <taxon>Millerozyma</taxon>
    </lineage>
</organism>
<dbReference type="Proteomes" id="UP000005222">
    <property type="component" value="Chromosome H"/>
</dbReference>
<dbReference type="eggNOG" id="KOG2412">
    <property type="taxonomic scope" value="Eukaryota"/>
</dbReference>
<evidence type="ECO:0000256" key="5">
    <source>
        <dbReference type="ARBA" id="ARBA00022448"/>
    </source>
</evidence>
<keyword evidence="12" id="KW-0539">Nucleus</keyword>
<dbReference type="OrthoDB" id="420884at2759"/>
<keyword evidence="20" id="KW-1185">Reference proteome</keyword>
<dbReference type="Gene3D" id="1.25.40.510">
    <property type="entry name" value="GLE1-like"/>
    <property type="match status" value="1"/>
</dbReference>
<reference evidence="20" key="2">
    <citation type="journal article" date="2012" name="G3 (Bethesda)">
        <title>Pichia sorbitophila, an interspecies yeast hybrid reveals early steps of genome resolution following polyploidization.</title>
        <authorList>
            <person name="Leh Louis V."/>
            <person name="Despons L."/>
            <person name="Friedrich A."/>
            <person name="Martin T."/>
            <person name="Durrens P."/>
            <person name="Casaregola S."/>
            <person name="Neuveglise C."/>
            <person name="Fairhead C."/>
            <person name="Marck C."/>
            <person name="Cruz J.A."/>
            <person name="Straub M.L."/>
            <person name="Kugler V."/>
            <person name="Sacerdot C."/>
            <person name="Uzunov Z."/>
            <person name="Thierry A."/>
            <person name="Weiss S."/>
            <person name="Bleykasten C."/>
            <person name="De Montigny J."/>
            <person name="Jacques N."/>
            <person name="Jung P."/>
            <person name="Lemaire M."/>
            <person name="Mallet S."/>
            <person name="Morel G."/>
            <person name="Richard G.F."/>
            <person name="Sarkar A."/>
            <person name="Savel G."/>
            <person name="Schacherer J."/>
            <person name="Seret M.L."/>
            <person name="Talla E."/>
            <person name="Samson G."/>
            <person name="Jubin C."/>
            <person name="Poulain J."/>
            <person name="Vacherie B."/>
            <person name="Barbe V."/>
            <person name="Pelletier E."/>
            <person name="Sherman D.J."/>
            <person name="Westhof E."/>
            <person name="Weissenbach J."/>
            <person name="Baret P.V."/>
            <person name="Wincker P."/>
            <person name="Gaillardin C."/>
            <person name="Dujon B."/>
            <person name="Souciet J.L."/>
        </authorList>
    </citation>
    <scope>NUCLEOTIDE SEQUENCE [LARGE SCALE GENOMIC DNA]</scope>
    <source>
        <strain evidence="20">ATCC MYA-4447 / BCRC 22081 / CBS 7064 / NBRC 10061 / NRRL Y-12695</strain>
    </source>
</reference>
<dbReference type="HOGENOM" id="CLU_029651_0_0_1"/>
<evidence type="ECO:0000256" key="8">
    <source>
        <dbReference type="ARBA" id="ARBA00023010"/>
    </source>
</evidence>
<sequence>MKFGLPEDFPLEIEHQKSSRIGNSVQNAKRERDLVTLSCASDEKSKIYSDDWVNKSQRDELSRYMNIREDIKSSFEAFEDYLHEEYAARENKLEASYRKTKESVTSKVKSLTEEIERRLYIQKKEVEDIIKKEEERVRREEEEKRARELQLKKEKEENEARKRREQEEEKRRKEEEIKKEQEIRRKEEEERKKKLEESAKVNKGFTNFSAVEEEFLQRKKDIVDIKENIVKPVNTNKELKKQVGVLKRRLNPKFGQLSNSFAQLNNVASEVVSIINESKNINNEAFKWILNFVAKAIISQAEAEVTVKPTASLPLARLSYILLTQFPEFEYFLNARFVKKCPFIIGYSCSIGTEEGRIRMGWKRSDSKWEEDIKYDERVSGICSLWSVMTRLPEQSKNYYKIDASWRFLARLLNTEKSLLTNAHFHCVSNWWEACAKAFLEFYGTQGQKLLQLASSEWPLSVSDNKLPGAARLLILGEEWNSQNDLHTLKEMEP</sequence>
<evidence type="ECO:0000313" key="20">
    <source>
        <dbReference type="Proteomes" id="UP000005222"/>
    </source>
</evidence>
<protein>
    <recommendedName>
        <fullName evidence="13">mRNA export factor GLE1</fullName>
    </recommendedName>
    <alternativeName>
        <fullName evidence="15">Nuclear pore protein GLE1</fullName>
    </alternativeName>
    <alternativeName>
        <fullName evidence="14">Nucleoporin GLE1</fullName>
    </alternativeName>
    <alternativeName>
        <fullName evidence="16">RNA export factor GLE1</fullName>
    </alternativeName>
</protein>
<dbReference type="FunFam" id="1.25.40.510:FF:000003">
    <property type="entry name" value="Nucleoporin GLE1"/>
    <property type="match status" value="1"/>
</dbReference>
<keyword evidence="8" id="KW-0811">Translocation</keyword>
<evidence type="ECO:0000256" key="1">
    <source>
        <dbReference type="ARBA" id="ARBA00004335"/>
    </source>
</evidence>
<comment type="subcellular location">
    <subcellularLocation>
        <location evidence="1">Nucleus membrane</location>
        <topology evidence="1">Peripheral membrane protein</topology>
        <orientation evidence="1">Cytoplasmic side</orientation>
    </subcellularLocation>
    <subcellularLocation>
        <location evidence="3">Nucleus membrane</location>
        <topology evidence="3">Peripheral membrane protein</topology>
        <orientation evidence="3">Nucleoplasmic side</orientation>
    </subcellularLocation>
    <subcellularLocation>
        <location evidence="2">Nucleus</location>
        <location evidence="2">Nuclear pore complex</location>
    </subcellularLocation>
</comment>
<keyword evidence="7" id="KW-0653">Protein transport</keyword>
<dbReference type="InterPro" id="IPR012476">
    <property type="entry name" value="GLE1"/>
</dbReference>
<evidence type="ECO:0000256" key="16">
    <source>
        <dbReference type="ARBA" id="ARBA00075681"/>
    </source>
</evidence>
<dbReference type="FunCoup" id="G8YHR9">
    <property type="interactions" value="216"/>
</dbReference>
<evidence type="ECO:0000256" key="2">
    <source>
        <dbReference type="ARBA" id="ARBA00004567"/>
    </source>
</evidence>
<dbReference type="EMBL" id="FO082052">
    <property type="protein sequence ID" value="CCE80971.1"/>
    <property type="molecule type" value="Genomic_DNA"/>
</dbReference>
<name>G8YHR9_PICSO</name>
<dbReference type="PANTHER" id="PTHR12960:SF0">
    <property type="entry name" value="MRNA EXPORT FACTOR GLE1"/>
    <property type="match status" value="1"/>
</dbReference>
<dbReference type="Proteomes" id="UP000005222">
    <property type="component" value="Chromosome G"/>
</dbReference>
<dbReference type="GO" id="GO:0005543">
    <property type="term" value="F:phospholipid binding"/>
    <property type="evidence" value="ECO:0007669"/>
    <property type="project" value="TreeGrafter"/>
</dbReference>
<dbReference type="EMBL" id="FO082053">
    <property type="protein sequence ID" value="CCE80206.1"/>
    <property type="molecule type" value="Genomic_DNA"/>
</dbReference>
<dbReference type="InParanoid" id="G8YHR9"/>
<proteinExistence type="inferred from homology"/>
<dbReference type="GO" id="GO:0044614">
    <property type="term" value="C:nuclear pore cytoplasmic filaments"/>
    <property type="evidence" value="ECO:0007669"/>
    <property type="project" value="TreeGrafter"/>
</dbReference>
<evidence type="ECO:0000256" key="3">
    <source>
        <dbReference type="ARBA" id="ARBA00004620"/>
    </source>
</evidence>
<dbReference type="GO" id="GO:0000822">
    <property type="term" value="F:inositol hexakisphosphate binding"/>
    <property type="evidence" value="ECO:0007669"/>
    <property type="project" value="TreeGrafter"/>
</dbReference>
<evidence type="ECO:0000256" key="12">
    <source>
        <dbReference type="ARBA" id="ARBA00023242"/>
    </source>
</evidence>
<evidence type="ECO:0000256" key="13">
    <source>
        <dbReference type="ARBA" id="ARBA00026227"/>
    </source>
</evidence>
<dbReference type="GO" id="GO:0031369">
    <property type="term" value="F:translation initiation factor binding"/>
    <property type="evidence" value="ECO:0007669"/>
    <property type="project" value="TreeGrafter"/>
</dbReference>
<feature type="region of interest" description="Disordered" evidence="17">
    <location>
        <begin position="153"/>
        <end position="183"/>
    </location>
</feature>
<keyword evidence="6" id="KW-0509">mRNA transport</keyword>
<evidence type="ECO:0000256" key="10">
    <source>
        <dbReference type="ARBA" id="ARBA00023132"/>
    </source>
</evidence>
<dbReference type="GO" id="GO:0031965">
    <property type="term" value="C:nuclear membrane"/>
    <property type="evidence" value="ECO:0007669"/>
    <property type="project" value="UniProtKB-SubCell"/>
</dbReference>
<evidence type="ECO:0000256" key="14">
    <source>
        <dbReference type="ARBA" id="ARBA00029983"/>
    </source>
</evidence>
<comment type="similarity">
    <text evidence="4">Belongs to the GLE1 family.</text>
</comment>
<gene>
    <name evidence="19" type="primary">Piso0_003308</name>
    <name evidence="18" type="ORF">GNLVRS01_PISO0G09466g</name>
    <name evidence="19" type="ORF">GNLVRS01_PISO0H09467g</name>
</gene>
<dbReference type="Pfam" id="PF07817">
    <property type="entry name" value="GLE1"/>
    <property type="match status" value="1"/>
</dbReference>
<evidence type="ECO:0000256" key="9">
    <source>
        <dbReference type="ARBA" id="ARBA00023054"/>
    </source>
</evidence>
<dbReference type="GO" id="GO:0015031">
    <property type="term" value="P:protein transport"/>
    <property type="evidence" value="ECO:0007669"/>
    <property type="project" value="UniProtKB-KW"/>
</dbReference>
<evidence type="ECO:0000256" key="11">
    <source>
        <dbReference type="ARBA" id="ARBA00023136"/>
    </source>
</evidence>
<evidence type="ECO:0000256" key="4">
    <source>
        <dbReference type="ARBA" id="ARBA00011056"/>
    </source>
</evidence>
<dbReference type="PANTHER" id="PTHR12960">
    <property type="entry name" value="GLE-1-RELATED"/>
    <property type="match status" value="1"/>
</dbReference>
<evidence type="ECO:0000256" key="15">
    <source>
        <dbReference type="ARBA" id="ARBA00075092"/>
    </source>
</evidence>
<evidence type="ECO:0000313" key="18">
    <source>
        <dbReference type="EMBL" id="CCE80206.1"/>
    </source>
</evidence>
<accession>G8YHR9</accession>
<evidence type="ECO:0000256" key="7">
    <source>
        <dbReference type="ARBA" id="ARBA00022927"/>
    </source>
</evidence>
<dbReference type="STRING" id="559304.G8YHR9"/>
<evidence type="ECO:0000313" key="19">
    <source>
        <dbReference type="EMBL" id="CCE80971.1"/>
    </source>
</evidence>
<keyword evidence="5" id="KW-0813">Transport</keyword>
<dbReference type="AlphaFoldDB" id="G8YHR9"/>
<keyword evidence="9" id="KW-0175">Coiled coil</keyword>
<keyword evidence="11" id="KW-0472">Membrane</keyword>
<keyword evidence="10" id="KW-0906">Nuclear pore complex</keyword>